<proteinExistence type="predicted"/>
<dbReference type="EMBL" id="JYDO01000065">
    <property type="protein sequence ID" value="KRZ73294.1"/>
    <property type="molecule type" value="Genomic_DNA"/>
</dbReference>
<accession>A0A0V1MPH2</accession>
<keyword evidence="3" id="KW-1185">Reference proteome</keyword>
<protein>
    <submittedName>
        <fullName evidence="2">Transcription factor 25</fullName>
    </submittedName>
</protein>
<dbReference type="Proteomes" id="UP000054843">
    <property type="component" value="Unassembled WGS sequence"/>
</dbReference>
<organism evidence="2 3">
    <name type="scientific">Trichinella papuae</name>
    <dbReference type="NCBI Taxonomy" id="268474"/>
    <lineage>
        <taxon>Eukaryota</taxon>
        <taxon>Metazoa</taxon>
        <taxon>Ecdysozoa</taxon>
        <taxon>Nematoda</taxon>
        <taxon>Enoplea</taxon>
        <taxon>Dorylaimia</taxon>
        <taxon>Trichinellida</taxon>
        <taxon>Trichinellidae</taxon>
        <taxon>Trichinella</taxon>
    </lineage>
</organism>
<name>A0A0V1MPH2_9BILA</name>
<dbReference type="STRING" id="268474.A0A0V1MPH2"/>
<dbReference type="GO" id="GO:1990112">
    <property type="term" value="C:RQC complex"/>
    <property type="evidence" value="ECO:0007669"/>
    <property type="project" value="TreeGrafter"/>
</dbReference>
<dbReference type="PANTHER" id="PTHR22684">
    <property type="entry name" value="NULP1-RELATED"/>
    <property type="match status" value="1"/>
</dbReference>
<evidence type="ECO:0000313" key="2">
    <source>
        <dbReference type="EMBL" id="KRZ73294.1"/>
    </source>
</evidence>
<feature type="compositionally biased region" description="Polar residues" evidence="1">
    <location>
        <begin position="63"/>
        <end position="84"/>
    </location>
</feature>
<evidence type="ECO:0000256" key="1">
    <source>
        <dbReference type="SAM" id="MobiDB-lite"/>
    </source>
</evidence>
<gene>
    <name evidence="2" type="primary">Tcf25</name>
    <name evidence="2" type="ORF">T10_5992</name>
</gene>
<feature type="compositionally biased region" description="Low complexity" evidence="1">
    <location>
        <begin position="106"/>
        <end position="115"/>
    </location>
</feature>
<feature type="compositionally biased region" description="Basic residues" evidence="1">
    <location>
        <begin position="141"/>
        <end position="154"/>
    </location>
</feature>
<dbReference type="AlphaFoldDB" id="A0A0V1MPH2"/>
<dbReference type="PANTHER" id="PTHR22684:SF0">
    <property type="entry name" value="RIBOSOME QUALITY CONTROL COMPLEX SUBUNIT TCF25"/>
    <property type="match status" value="1"/>
</dbReference>
<dbReference type="Pfam" id="PF04910">
    <property type="entry name" value="Tcf25"/>
    <property type="match status" value="1"/>
</dbReference>
<dbReference type="InterPro" id="IPR011990">
    <property type="entry name" value="TPR-like_helical_dom_sf"/>
</dbReference>
<dbReference type="OrthoDB" id="205993at2759"/>
<evidence type="ECO:0000313" key="3">
    <source>
        <dbReference type="Proteomes" id="UP000054843"/>
    </source>
</evidence>
<comment type="caution">
    <text evidence="2">The sequence shown here is derived from an EMBL/GenBank/DDBJ whole genome shotgun (WGS) entry which is preliminary data.</text>
</comment>
<dbReference type="Gene3D" id="1.25.40.10">
    <property type="entry name" value="Tetratricopeptide repeat domain"/>
    <property type="match status" value="1"/>
</dbReference>
<dbReference type="InterPro" id="IPR006994">
    <property type="entry name" value="TCF25/Rqc1"/>
</dbReference>
<reference evidence="2 3" key="1">
    <citation type="submission" date="2015-01" db="EMBL/GenBank/DDBJ databases">
        <title>Evolution of Trichinella species and genotypes.</title>
        <authorList>
            <person name="Korhonen P.K."/>
            <person name="Edoardo P."/>
            <person name="Giuseppe L.R."/>
            <person name="Gasser R.B."/>
        </authorList>
    </citation>
    <scope>NUCLEOTIDE SEQUENCE [LARGE SCALE GENOMIC DNA]</scope>
    <source>
        <strain evidence="2">ISS1980</strain>
    </source>
</reference>
<feature type="region of interest" description="Disordered" evidence="1">
    <location>
        <begin position="27"/>
        <end position="170"/>
    </location>
</feature>
<sequence length="669" mass="77404">MLVISYCTSRCSLLVVCRCEMGSSGRAKNVQKKKGAGSRPINVENEAKKGQNNIKSYSRPDNVLQNKNDSVIETEQVNEKSVSTVECEKLAQNNPRTMKSARKQSSSKSTTTVTSDSDDDEKFAPVNGRENSKHANDSAKNQKKSKNRKKKAQKKKAESKKPPQKILENDEDIDKIIEEFKEMEVAPKEPPKLNLLKLLTVQYRNLQPENEYDRKRGVMRRDRMPRAAGRMVIAKPLWPALKFTGISMQRYNCALDPELLYFTFEYDDQYQVFEQNLELTTVPSPDWIFRILARAPYHISALIQACECAVAAGQYDRAQELVERAIYAYESAEHCMFNVISGKCRLGFFIVLMKQLFFCMRRELYRTALEYAKVIYNLNPEEDPLAMVLVIDYLFLVNKEYETFVKFYTAKEKAVSLQSLPNMSYSIALARFFIAQKSGLQEDYEAADKALLEAMVRFPTLLPALFNTLNLDYQPADYFSNWCYSKFFREDKSSLTLLYNLYMSRVAFVWKERRVAEWVERICRQFGQYMTEVDSEFSKQMAEYTIIRNRCYYGIPTNVLRHFYLLECRHMLSGTDEMRKVGIVHPCNPFPPPKKVINMFNRGATPTLQILAPTTSFGMDMLGNVVFRSFETLRALISRLIGENRQNNNNHVVLYTCVERSVQCETVQF</sequence>